<feature type="coiled-coil region" evidence="2">
    <location>
        <begin position="576"/>
        <end position="603"/>
    </location>
</feature>
<evidence type="ECO:0000256" key="2">
    <source>
        <dbReference type="SAM" id="Coils"/>
    </source>
</evidence>
<proteinExistence type="inferred from homology"/>
<evidence type="ECO:0000313" key="7">
    <source>
        <dbReference type="EMBL" id="MBT8765646.1"/>
    </source>
</evidence>
<dbReference type="Pfam" id="PF05954">
    <property type="entry name" value="Phage_GPD"/>
    <property type="match status" value="1"/>
</dbReference>
<evidence type="ECO:0000259" key="4">
    <source>
        <dbReference type="Pfam" id="PF04717"/>
    </source>
</evidence>
<dbReference type="InterPro" id="IPR037026">
    <property type="entry name" value="Vgr_OB-fold_dom_sf"/>
</dbReference>
<accession>A0ABS5XD80</accession>
<dbReference type="Gene3D" id="2.40.50.230">
    <property type="entry name" value="Gp5 N-terminal domain"/>
    <property type="match status" value="1"/>
</dbReference>
<dbReference type="InterPro" id="IPR006533">
    <property type="entry name" value="T6SS_Vgr_RhsGE"/>
</dbReference>
<dbReference type="Proteomes" id="UP001519667">
    <property type="component" value="Unassembled WGS sequence"/>
</dbReference>
<dbReference type="SUPFAM" id="SSF69255">
    <property type="entry name" value="gp5 N-terminal domain-like"/>
    <property type="match status" value="1"/>
</dbReference>
<dbReference type="Gene3D" id="3.55.50.10">
    <property type="entry name" value="Baseplate protein-like domains"/>
    <property type="match status" value="1"/>
</dbReference>
<protein>
    <submittedName>
        <fullName evidence="7">Type VI secretion system tip protein VgrG</fullName>
    </submittedName>
</protein>
<keyword evidence="8" id="KW-1185">Reference proteome</keyword>
<comment type="caution">
    <text evidence="7">The sequence shown here is derived from an EMBL/GenBank/DDBJ whole genome shotgun (WGS) entry which is preliminary data.</text>
</comment>
<feature type="region of interest" description="Disordered" evidence="3">
    <location>
        <begin position="894"/>
        <end position="914"/>
    </location>
</feature>
<dbReference type="RefSeq" id="WP_215371694.1">
    <property type="nucleotide sequence ID" value="NZ_JAGTIS010000002.1"/>
</dbReference>
<comment type="similarity">
    <text evidence="1">Belongs to the VgrG protein family.</text>
</comment>
<evidence type="ECO:0000313" key="8">
    <source>
        <dbReference type="Proteomes" id="UP001519667"/>
    </source>
</evidence>
<evidence type="ECO:0000259" key="6">
    <source>
        <dbReference type="Pfam" id="PF13296"/>
    </source>
</evidence>
<dbReference type="Pfam" id="PF04717">
    <property type="entry name" value="Phage_base_V"/>
    <property type="match status" value="1"/>
</dbReference>
<dbReference type="Pfam" id="PF13296">
    <property type="entry name" value="T6SS_Vgr"/>
    <property type="match status" value="1"/>
</dbReference>
<evidence type="ECO:0000256" key="1">
    <source>
        <dbReference type="ARBA" id="ARBA00005558"/>
    </source>
</evidence>
<reference evidence="7 8" key="1">
    <citation type="submission" date="2021-04" db="EMBL/GenBank/DDBJ databases">
        <title>Pseudomonas boanensis sp. nov., a bacterium isolated from river water used for household purposes in Boane District, Mozambique.</title>
        <authorList>
            <person name="Nicklasson M."/>
            <person name="Martin-Rodriguez A.J."/>
            <person name="Thorell K."/>
            <person name="Neves L."/>
            <person name="Mussagy A."/>
            <person name="Rydberg H.A."/>
            <person name="Hernroth B."/>
            <person name="Svensson-Stadler L."/>
            <person name="Sjoling A."/>
        </authorList>
    </citation>
    <scope>NUCLEOTIDE SEQUENCE [LARGE SCALE GENOMIC DNA]</scope>
    <source>
        <strain evidence="7 8">DB1</strain>
    </source>
</reference>
<feature type="domain" description="Gp5/Type VI secretion system Vgr protein OB-fold" evidence="4">
    <location>
        <begin position="414"/>
        <end position="475"/>
    </location>
</feature>
<dbReference type="EMBL" id="JAGTIS010000002">
    <property type="protein sequence ID" value="MBT8765646.1"/>
    <property type="molecule type" value="Genomic_DNA"/>
</dbReference>
<feature type="domain" description="DUF2345" evidence="5">
    <location>
        <begin position="616"/>
        <end position="763"/>
    </location>
</feature>
<keyword evidence="2" id="KW-0175">Coiled coil</keyword>
<dbReference type="NCBIfam" id="TIGR01646">
    <property type="entry name" value="vgr_GE"/>
    <property type="match status" value="1"/>
</dbReference>
<dbReference type="NCBIfam" id="TIGR03361">
    <property type="entry name" value="VI_Rhs_Vgr"/>
    <property type="match status" value="1"/>
</dbReference>
<dbReference type="SUPFAM" id="SSF69279">
    <property type="entry name" value="Phage tail proteins"/>
    <property type="match status" value="2"/>
</dbReference>
<sequence length="1023" mass="112999">MNDPATLLFDHSRHQLRVRNLDAPLDVLAFSGEEGLSQGFRYTIEFTSTVQNLPVAQILNRDASFSLYAPPIKPSYATTAAPPALPLRVLRGVITRFNYLSTSADETRYSVLLEPRLALSGLGKACRIFQQQNVPEILESVLRERHAMRGQDFLFKLSRDYPRREQVMQYGESDRALIERLCAEVGIWHRVVTDDRLGIDVLEFCDDQRHYQFDVSLPLRPLSGLDGNGQDGVWQLQSNQRVVERQVAVRAYDHQHAAAHLDGEFDLTHGDATTCGEAYHYAEPYTELGDRYAQNDVETESGYHFARLAHERYLNARQQLSGVSSSATLAPGQVLKVAGDAPEVFARGVVITSIETRAARDRSLEVAFTAIPYSETVCFRPPLREKPVIAGTLPAHVVSPETHPTYAEINAEGKYRVRFCFDRDPWPAGRDSLWLRLARPYAGDTHGLHMPLLAGTGVGVAFEQGDPDKPYIAHAFHDSQHPDLVTLKNYKRNVLRTPANNKLRLDDTRGQEHIKLSTEHSGKSQLNLGHLVDSQKQKRGAGFELRSDGHGALRAGKGLFISADQQPRAQGQVLDMQEAVTRLQQAGEQLQSLSTDAQNANADPADVQAQLRLLSERLDQLNASVALLSAPQGMALSSGDHLQLAAQRNLMLNAGHAADISVVKRLFIGVGEGLSLFVRKLGMKLIANQGPISLQAQNDRLELLARHGLDITSTEDEIRIVAKQKITLNAGGSYITLDPYGIESGTQGEHLIKAVHFDCLGPASMGATHPDHPKLESSPTLRLSIQQAPNAPGLAWAGMPYTLYADGAPLKQGVLDTRGEITIEHAGITRQYHLKLGNGVTYQLPVPSEYRNPDQAHLANRGLHHHRLQAASQAHQPAAHTDHRLLYASVLEGLGQEGKPDEPGPTQSGPGKWVTQEVDYHGTRNAGQMFLNRLTSMGDEGRVFGSEGKDYENTKRALIQAWEPLTVDEQHLAASSAAHRYGELRQIEQIYLEGPDSWHVSGKSCYWQPVTADTVYETKEPTP</sequence>
<organism evidence="7 8">
    <name type="scientific">Metapseudomonas boanensis</name>
    <dbReference type="NCBI Taxonomy" id="2822138"/>
    <lineage>
        <taxon>Bacteria</taxon>
        <taxon>Pseudomonadati</taxon>
        <taxon>Pseudomonadota</taxon>
        <taxon>Gammaproteobacteria</taxon>
        <taxon>Pseudomonadales</taxon>
        <taxon>Pseudomonadaceae</taxon>
        <taxon>Metapseudomonas</taxon>
    </lineage>
</organism>
<dbReference type="Pfam" id="PF10106">
    <property type="entry name" value="DUF2345"/>
    <property type="match status" value="1"/>
</dbReference>
<name>A0ABS5XD80_9GAMM</name>
<dbReference type="InterPro" id="IPR006531">
    <property type="entry name" value="Gp5/Vgr_OB"/>
</dbReference>
<dbReference type="Gene3D" id="2.30.110.50">
    <property type="match status" value="2"/>
</dbReference>
<evidence type="ECO:0000256" key="3">
    <source>
        <dbReference type="SAM" id="MobiDB-lite"/>
    </source>
</evidence>
<dbReference type="InterPro" id="IPR017847">
    <property type="entry name" value="T6SS_RhsGE_Vgr_subset"/>
</dbReference>
<dbReference type="InterPro" id="IPR028244">
    <property type="entry name" value="T6SS_Rhs_Vgr_dom"/>
</dbReference>
<gene>
    <name evidence="7" type="primary">vgrG</name>
    <name evidence="7" type="ORF">J7302_05825</name>
</gene>
<evidence type="ECO:0000259" key="5">
    <source>
        <dbReference type="Pfam" id="PF10106"/>
    </source>
</evidence>
<dbReference type="InterPro" id="IPR018769">
    <property type="entry name" value="VgrG2_DUF2345"/>
</dbReference>
<feature type="domain" description="Putative type VI secretion system Rhs element associated Vgr" evidence="6">
    <location>
        <begin position="496"/>
        <end position="597"/>
    </location>
</feature>